<accession>A0A1M6QJR0</accession>
<gene>
    <name evidence="1" type="ORF">SAMN05443637_103363</name>
</gene>
<dbReference type="Proteomes" id="UP000184363">
    <property type="component" value="Unassembled WGS sequence"/>
</dbReference>
<evidence type="ECO:0000313" key="2">
    <source>
        <dbReference type="Proteomes" id="UP000184363"/>
    </source>
</evidence>
<organism evidence="1 2">
    <name type="scientific">Pseudonocardia thermophila</name>
    <dbReference type="NCBI Taxonomy" id="1848"/>
    <lineage>
        <taxon>Bacteria</taxon>
        <taxon>Bacillati</taxon>
        <taxon>Actinomycetota</taxon>
        <taxon>Actinomycetes</taxon>
        <taxon>Pseudonocardiales</taxon>
        <taxon>Pseudonocardiaceae</taxon>
        <taxon>Pseudonocardia</taxon>
    </lineage>
</organism>
<name>A0A1M6QJR0_PSETH</name>
<keyword evidence="2" id="KW-1185">Reference proteome</keyword>
<proteinExistence type="predicted"/>
<evidence type="ECO:0000313" key="1">
    <source>
        <dbReference type="EMBL" id="SHK20370.1"/>
    </source>
</evidence>
<dbReference type="AlphaFoldDB" id="A0A1M6QJR0"/>
<dbReference type="EMBL" id="FRAP01000003">
    <property type="protein sequence ID" value="SHK20370.1"/>
    <property type="molecule type" value="Genomic_DNA"/>
</dbReference>
<sequence>METPRRPRRQPRHHPDRRRILAVTTAIGRNRATGRPTARSLIPHDHWSSSWRMTHPGVAVGGRLASHLETVADDDLERSVVGA</sequence>
<protein>
    <submittedName>
        <fullName evidence="1">Uncharacterized protein</fullName>
    </submittedName>
</protein>
<reference evidence="1 2" key="1">
    <citation type="submission" date="2016-11" db="EMBL/GenBank/DDBJ databases">
        <authorList>
            <person name="Jaros S."/>
            <person name="Januszkiewicz K."/>
            <person name="Wedrychowicz H."/>
        </authorList>
    </citation>
    <scope>NUCLEOTIDE SEQUENCE [LARGE SCALE GENOMIC DNA]</scope>
    <source>
        <strain evidence="1 2">DSM 43832</strain>
    </source>
</reference>